<evidence type="ECO:0000256" key="1">
    <source>
        <dbReference type="SAM" id="MobiDB-lite"/>
    </source>
</evidence>
<dbReference type="InParanoid" id="A0A409VE95"/>
<feature type="compositionally biased region" description="Acidic residues" evidence="1">
    <location>
        <begin position="1173"/>
        <end position="1203"/>
    </location>
</feature>
<feature type="region of interest" description="Disordered" evidence="1">
    <location>
        <begin position="3128"/>
        <end position="3155"/>
    </location>
</feature>
<evidence type="ECO:0000256" key="2">
    <source>
        <dbReference type="SAM" id="Phobius"/>
    </source>
</evidence>
<gene>
    <name evidence="4" type="ORF">CVT24_009409</name>
</gene>
<dbReference type="OrthoDB" id="10051416at2759"/>
<feature type="domain" description="Csf1 N-terminal" evidence="3">
    <location>
        <begin position="18"/>
        <end position="786"/>
    </location>
</feature>
<keyword evidence="5" id="KW-1185">Reference proteome</keyword>
<dbReference type="STRING" id="181874.A0A409VE95"/>
<feature type="region of interest" description="Disordered" evidence="1">
    <location>
        <begin position="1143"/>
        <end position="1208"/>
    </location>
</feature>
<protein>
    <recommendedName>
        <fullName evidence="3">Csf1 N-terminal domain-containing protein</fullName>
    </recommendedName>
</protein>
<feature type="transmembrane region" description="Helical" evidence="2">
    <location>
        <begin position="5"/>
        <end position="24"/>
    </location>
</feature>
<feature type="compositionally biased region" description="Polar residues" evidence="1">
    <location>
        <begin position="3139"/>
        <end position="3151"/>
    </location>
</feature>
<feature type="region of interest" description="Disordered" evidence="1">
    <location>
        <begin position="329"/>
        <end position="348"/>
    </location>
</feature>
<keyword evidence="2" id="KW-0812">Transmembrane</keyword>
<keyword evidence="2" id="KW-0472">Membrane</keyword>
<evidence type="ECO:0000259" key="3">
    <source>
        <dbReference type="Pfam" id="PF21678"/>
    </source>
</evidence>
<feature type="compositionally biased region" description="Low complexity" evidence="1">
    <location>
        <begin position="2518"/>
        <end position="2532"/>
    </location>
</feature>
<dbReference type="Pfam" id="PF21678">
    <property type="entry name" value="Csf1_N"/>
    <property type="match status" value="1"/>
</dbReference>
<feature type="compositionally biased region" description="Basic and acidic residues" evidence="1">
    <location>
        <begin position="1143"/>
        <end position="1160"/>
    </location>
</feature>
<evidence type="ECO:0000313" key="5">
    <source>
        <dbReference type="Proteomes" id="UP000284842"/>
    </source>
</evidence>
<dbReference type="EMBL" id="NHTK01006101">
    <property type="protein sequence ID" value="PPQ63980.1"/>
    <property type="molecule type" value="Genomic_DNA"/>
</dbReference>
<dbReference type="GO" id="GO:0016020">
    <property type="term" value="C:membrane"/>
    <property type="evidence" value="ECO:0007669"/>
    <property type="project" value="InterPro"/>
</dbReference>
<dbReference type="PANTHER" id="PTHR32085:SF3">
    <property type="entry name" value="PROTEIN CSF1"/>
    <property type="match status" value="1"/>
</dbReference>
<evidence type="ECO:0000313" key="4">
    <source>
        <dbReference type="EMBL" id="PPQ63980.1"/>
    </source>
</evidence>
<sequence length="3263" mass="364777">MFNRFLLAACISIVVALIFYFFYWNRFLAFFIGRAIRLLYWNQEASSIWVKIGSIHFSLLAGRILLKDVRYHSSNQTLKIVKAQIQWRYWIRRPTSEEDLYTPKDEEAKFAVGLWNCRVHVSLQGLEWKIYNKTSAYDAIVAEAEKLKRTTSRSSSHQRTAQSFIRRGTHSSAFRSRIHMPQLLRRALRWIRIQLPQLDPKDLLPLGINVECGAIIIGNPSTPSLLVAEFRQSVGSYGILPAKSKYDLYRQNLNLRFHQPLIQLVRNDDYVDQMSTIGSLIHNRIKHSSAQQVPERPIFYQSYRSFLKLFRQIFLYDLTLEYFSTRRSQRKARRRSTGPSTDGAGRKVDEGTPIGIDFAAFEYAVDGKILEASSLDLTYYVDVAGLVPQETTTRGMGTGIYDIGNGDSPPEWGFDLVIDGGSFRYGPWADRQRAALQTVLFPSTYQNLDVHEQLHPGDTRVWTALQVFVEFRGATSLHIPFREGSKDWQWDGKADIPNLPKTREAASLNVAVGESSSLSYVIPMVVGPHGYESTLEVHLDSVVLTSSLNDIQIIAAESCRVRCAMPTPLFWNEERTWTFAVSLRQPLLYILRDHINMFTDLLKDWISGPPTDYQKFVPMVYLFHLELHHFQIMLYVNDQNIIDKPLNKDENAFVILEGSHIRSEVHVPSNVYRPDSSSISFNTFSPGLSLNMSLPRWNTHAMHMSRSGTSIAKIGPVQLSGSYSYYSEVRPDLIEQLKLDIKITNAVFVSYGWVIRYLMVLRDNYLGSFTHFQTLHEYLEKRRRKEPVGDPISSKYRPGKHNDLQVELFLQAESPTILLPKNFLGSTSNTESVLAGDSLCLSTPEMQLHLRLHDYYLDMSLNIDRVQAGFSEMDTRSLALSPGKRRMVMSIDGLDITANRLFGPKPRTATYLCIWEIRVGSVKTMMTIADLNRLLPISDAFRLNFIDVLNAPANDFALSVDPDVTFYKVAVQELTLTLKSGSAAVVVRLARGLKIDLNDLGTQLYSKITSLKVPSISVHTLLTSPAGRNVWLEALYIHSSIYVDIYSVPHDHCLTTRAQRIFIEEQDRPTMRAQQIFDALNSGSTSGSGSGLDHHKAGLFLPQPIVPKPTTRLIPPTIPAVRQHTSQSHNPFLWRLSSTHHMSDSEGEERVSEADRDARLAKTRLPTPRIEDAIDDELGMSSGDESDNADLTEGGSSEDEWSSTEEASQKMPKLGTLLSFYSPFVAHYSLNWFDDPRTWGCEPWSQVKGMPSFLPSHAPPADVRMSSLRPHPLCKVAAGVSNTIIRALFPESIQIFGSPLIIPAASAFKESYEQEATDPGVFLDALLSEQISEVTSSKSQSNITFDVDVNSVSFSLLHHIILSEKGRPKVSRSFKETKDPSKVDIAGVIGLSLQQLRISGVTGQKAPEICFHVSAWKGSFNKLVDKSNYRPLLGPCLLEICTSGVLLTKDSRSIAVQADEILLNTIHEAPEMVVAASLSIGLSGKRLFNMLRDSASVAFETKRKAMVNILKATQQQPSVDPLSVVQPSYLVGSGYPHMLRTSIPFKLLFHLRNSLWNSKGLGSNHLDHDLQDTPLALLQNLLQDRLNTLDQDTFDIPHLGVINPLLTESGSEEGSLQPLQVYNVQLNSVRAVVSDPRGGFSSELQFGHFLLKINAKGHELIQMPLNSSSASQHSLRSRSSREVQQFLVNISLGGSTLTLAPHLMLFIQHVLHVKRQFSTPSMESKEARARRDTGKTSGFLSPITSLHVMARVQSLQIKAAAENLLLVLGVESFYASSACLLLQNEVLSASLNLGFKEFYLQARSPRDFEKQTDQDILAAVAFLNGVISAAAKPEPGSTGNLKLLLSSNTFQIHVPRSALRLYRFVEEWRADYLPGLEAAINTLLSEYNAGPQKAASPTSSRKTRKAPEIQLHLDVPNAQILLQVMHGTWLSFEIQNTLAYAHSLKALLHGFSYAFGVQNTSISLKISSTQDTASASKVKVTLPPFSLTGSSNGFHIQSSVLFEFIDLRVKPSHWDTILAVQQKFGQDFNDLLTLIQRTRAKTISTPRAPSKNGRNIHFRLHLKMQGFRLGLMGVPCALYLECQDINGNISNENGWVWDVALSDLALSLTPKNAQLQGKSFSRNHRSAFVVLDFRIRGANTAMEERLLEFHISKTQAVMQPSSVGELGDFIDNLQAEMLEREEQRAADLADFKEKTQKILETFDVNISDVQLEQASWVNMHTIKVLIQNIGIAFPLTHSEELELPQKLSKPSQAVRAFLFTIKSVEFGVQRGQTGKASVRSLCFQFVPRFRQSLGDDFNADKHHTLNRLLYPEMKAHLRSSLSASSRKIWVEANVSGFVLDIDSSIPSYIFALIDVYRHGKERVERLSSNAPKTPMAVRTPDRPALHPDKESMSLPASNIFSKLIFMSGKVRLYSTSAMTALKTKSSLNPAIDFSDQQLLNAGVQVFNLPVVSVWAEYRVVPAIQRVSKSVDQEPSIMLFQSTIHSSQNVLSPSLLPFVTEVVHHVETRMRKISNRYNPPASTAPISSTPHTSQGDESESMTSMQITFSLRIDKSKLELTCQPDVNVIAGVHWESGGFMINIAPGLRQISFSGSVAGLTVGLKHGFLSEDCLKVDMRNLGFSVSFTRTGSIDGVLSSLVTVILDTELLGVIRFSRLQDVLCFKAVWLDRIPVLNSQTHPDALRTTLPSTGDETIPPVVSTLVLMRIREIKLNVDLGQSISSINLELSQTVFRTRLTEDLKEVFLYVADLTMSASGNISGNVRVPSCVFQTIRRSEASLMTHRDEKKTLELRLTSGALIAVIESDQQKLLHYRAEPLEVEISDDWSTADSGTLDASRPLQLSFTVNSPEIVAVVTIGTIPKMLSYINKFKANLDSQRQGAAKESTAFRITRIPKPENPLSTVAEAMLHSARAKFRESESGTSFAITQHMSLRLDLLRLIVFPRSIRDGEVAQFTGRQVSARLDRIGGDVLGAKRDIHLSFSSMTISKHSQIAHVPAYPLKPLDGSDGQEWLRLMFKDATEAIIVGLPAMQMYMLSEESIEDRDRVISYDFHSQFIRRDGMREFEDIYITLNMSLYTWLTLLRKNLTREMDQVRAAEDWRVSLLNAPVASQSSSHAQRKKKVPDPLSLQAMNSHLAPPIGTDTASPSTSPSYTVGTGGLQGSSLPPLLHFPGKDQGAMTVQGPKTRPNTIYRPRTRYIERLTMRQLGEATPDVMHPFFMKKAGFNLEDSLPQYVNEYAAVPLEEIMDILLKLYSRQLLPGGRSPGA</sequence>
<dbReference type="Proteomes" id="UP000284842">
    <property type="component" value="Unassembled WGS sequence"/>
</dbReference>
<accession>A0A409VE95</accession>
<proteinExistence type="predicted"/>
<comment type="caution">
    <text evidence="4">The sequence shown here is derived from an EMBL/GenBank/DDBJ whole genome shotgun (WGS) entry which is preliminary data.</text>
</comment>
<reference evidence="4 5" key="1">
    <citation type="journal article" date="2018" name="Evol. Lett.">
        <title>Horizontal gene cluster transfer increased hallucinogenic mushroom diversity.</title>
        <authorList>
            <person name="Reynolds H.T."/>
            <person name="Vijayakumar V."/>
            <person name="Gluck-Thaler E."/>
            <person name="Korotkin H.B."/>
            <person name="Matheny P.B."/>
            <person name="Slot J.C."/>
        </authorList>
    </citation>
    <scope>NUCLEOTIDE SEQUENCE [LARGE SCALE GENOMIC DNA]</scope>
    <source>
        <strain evidence="4 5">2629</strain>
    </source>
</reference>
<feature type="region of interest" description="Disordered" evidence="1">
    <location>
        <begin position="2512"/>
        <end position="2539"/>
    </location>
</feature>
<dbReference type="InterPro" id="IPR048636">
    <property type="entry name" value="Csf1_N"/>
</dbReference>
<keyword evidence="2" id="KW-1133">Transmembrane helix</keyword>
<dbReference type="InterPro" id="IPR029636">
    <property type="entry name" value="Csf1"/>
</dbReference>
<organism evidence="4 5">
    <name type="scientific">Panaeolus cyanescens</name>
    <dbReference type="NCBI Taxonomy" id="181874"/>
    <lineage>
        <taxon>Eukaryota</taxon>
        <taxon>Fungi</taxon>
        <taxon>Dikarya</taxon>
        <taxon>Basidiomycota</taxon>
        <taxon>Agaricomycotina</taxon>
        <taxon>Agaricomycetes</taxon>
        <taxon>Agaricomycetidae</taxon>
        <taxon>Agaricales</taxon>
        <taxon>Agaricineae</taxon>
        <taxon>Galeropsidaceae</taxon>
        <taxon>Panaeolus</taxon>
    </lineage>
</organism>
<dbReference type="PANTHER" id="PTHR32085">
    <property type="entry name" value="PROTEIN CSF1"/>
    <property type="match status" value="1"/>
</dbReference>
<name>A0A409VE95_9AGAR</name>
<dbReference type="GO" id="GO:0006113">
    <property type="term" value="P:fermentation"/>
    <property type="evidence" value="ECO:0007669"/>
    <property type="project" value="InterPro"/>
</dbReference>